<dbReference type="SUPFAM" id="SSF88946">
    <property type="entry name" value="Sigma2 domain of RNA polymerase sigma factors"/>
    <property type="match status" value="1"/>
</dbReference>
<evidence type="ECO:0000256" key="2">
    <source>
        <dbReference type="ARBA" id="ARBA00023015"/>
    </source>
</evidence>
<gene>
    <name evidence="6" type="ORF">KDA27_15455</name>
</gene>
<dbReference type="EMBL" id="JAGQHS010000087">
    <property type="protein sequence ID" value="MCA9757201.1"/>
    <property type="molecule type" value="Genomic_DNA"/>
</dbReference>
<evidence type="ECO:0000256" key="4">
    <source>
        <dbReference type="ARBA" id="ARBA00023163"/>
    </source>
</evidence>
<dbReference type="InterPro" id="IPR014284">
    <property type="entry name" value="RNA_pol_sigma-70_dom"/>
</dbReference>
<keyword evidence="4" id="KW-0804">Transcription</keyword>
<dbReference type="InterPro" id="IPR011517">
    <property type="entry name" value="RNA_pol_sigma70_ECF-like"/>
</dbReference>
<dbReference type="InterPro" id="IPR039425">
    <property type="entry name" value="RNA_pol_sigma-70-like"/>
</dbReference>
<proteinExistence type="inferred from homology"/>
<keyword evidence="2" id="KW-0805">Transcription regulation</keyword>
<dbReference type="AlphaFoldDB" id="A0A956NEU2"/>
<evidence type="ECO:0000256" key="3">
    <source>
        <dbReference type="ARBA" id="ARBA00023082"/>
    </source>
</evidence>
<reference evidence="6" key="2">
    <citation type="journal article" date="2021" name="Microbiome">
        <title>Successional dynamics and alternative stable states in a saline activated sludge microbial community over 9 years.</title>
        <authorList>
            <person name="Wang Y."/>
            <person name="Ye J."/>
            <person name="Ju F."/>
            <person name="Liu L."/>
            <person name="Boyd J.A."/>
            <person name="Deng Y."/>
            <person name="Parks D.H."/>
            <person name="Jiang X."/>
            <person name="Yin X."/>
            <person name="Woodcroft B.J."/>
            <person name="Tyson G.W."/>
            <person name="Hugenholtz P."/>
            <person name="Polz M.F."/>
            <person name="Zhang T."/>
        </authorList>
    </citation>
    <scope>NUCLEOTIDE SEQUENCE</scope>
    <source>
        <strain evidence="6">HKST-UBA02</strain>
    </source>
</reference>
<dbReference type="Gene3D" id="1.10.10.10">
    <property type="entry name" value="Winged helix-like DNA-binding domain superfamily/Winged helix DNA-binding domain"/>
    <property type="match status" value="1"/>
</dbReference>
<dbReference type="GO" id="GO:0016987">
    <property type="term" value="F:sigma factor activity"/>
    <property type="evidence" value="ECO:0007669"/>
    <property type="project" value="UniProtKB-KW"/>
</dbReference>
<dbReference type="PANTHER" id="PTHR43133:SF39">
    <property type="entry name" value="SIMILAR TO RNA POLYMERASE SIGMA-E FACTOR"/>
    <property type="match status" value="1"/>
</dbReference>
<dbReference type="InterPro" id="IPR036388">
    <property type="entry name" value="WH-like_DNA-bd_sf"/>
</dbReference>
<protein>
    <submittedName>
        <fullName evidence="6">Sigma-70 family RNA polymerase sigma factor</fullName>
    </submittedName>
</protein>
<dbReference type="Proteomes" id="UP000739538">
    <property type="component" value="Unassembled WGS sequence"/>
</dbReference>
<dbReference type="InterPro" id="IPR013324">
    <property type="entry name" value="RNA_pol_sigma_r3/r4-like"/>
</dbReference>
<evidence type="ECO:0000313" key="6">
    <source>
        <dbReference type="EMBL" id="MCA9757201.1"/>
    </source>
</evidence>
<dbReference type="SUPFAM" id="SSF88659">
    <property type="entry name" value="Sigma3 and sigma4 domains of RNA polymerase sigma factors"/>
    <property type="match status" value="1"/>
</dbReference>
<name>A0A956NEU2_UNCEI</name>
<evidence type="ECO:0000313" key="7">
    <source>
        <dbReference type="Proteomes" id="UP000739538"/>
    </source>
</evidence>
<dbReference type="Gene3D" id="1.10.1740.10">
    <property type="match status" value="1"/>
</dbReference>
<dbReference type="InterPro" id="IPR013325">
    <property type="entry name" value="RNA_pol_sigma_r2"/>
</dbReference>
<keyword evidence="3" id="KW-0731">Sigma factor</keyword>
<evidence type="ECO:0000256" key="1">
    <source>
        <dbReference type="ARBA" id="ARBA00010641"/>
    </source>
</evidence>
<accession>A0A956NEU2</accession>
<comment type="similarity">
    <text evidence="1">Belongs to the sigma-70 factor family. ECF subfamily.</text>
</comment>
<organism evidence="6 7">
    <name type="scientific">Eiseniibacteriota bacterium</name>
    <dbReference type="NCBI Taxonomy" id="2212470"/>
    <lineage>
        <taxon>Bacteria</taxon>
        <taxon>Candidatus Eiseniibacteriota</taxon>
    </lineage>
</organism>
<dbReference type="InterPro" id="IPR053812">
    <property type="entry name" value="HTH_Sigma70_ECF-like"/>
</dbReference>
<feature type="domain" description="RNA polymerase sigma-70 ECF-like HTH" evidence="5">
    <location>
        <begin position="5"/>
        <end position="191"/>
    </location>
</feature>
<sequence length="195" mass="22414">MTSDSQITQLLAEANRGDAEALDALLEAVYRELNVMADRRIRAQREEGKPVTLDPTALVHETYLKLAQQRSELRNRRHFFAIASRIMTRVLQDHLRNRTAAKRGGHQVQVTLSRIADLLESPDLEASQRRVERILAAIEQLDDESPRRAELARLRILWGLELSEISETLQVSLATVKRDWRFVRAWLAEQVEAVE</sequence>
<comment type="caution">
    <text evidence="6">The sequence shown here is derived from an EMBL/GenBank/DDBJ whole genome shotgun (WGS) entry which is preliminary data.</text>
</comment>
<dbReference type="GO" id="GO:0006352">
    <property type="term" value="P:DNA-templated transcription initiation"/>
    <property type="evidence" value="ECO:0007669"/>
    <property type="project" value="InterPro"/>
</dbReference>
<evidence type="ECO:0000259" key="5">
    <source>
        <dbReference type="Pfam" id="PF07638"/>
    </source>
</evidence>
<reference evidence="6" key="1">
    <citation type="submission" date="2020-04" db="EMBL/GenBank/DDBJ databases">
        <authorList>
            <person name="Zhang T."/>
        </authorList>
    </citation>
    <scope>NUCLEOTIDE SEQUENCE</scope>
    <source>
        <strain evidence="6">HKST-UBA02</strain>
    </source>
</reference>
<dbReference type="NCBIfam" id="TIGR02937">
    <property type="entry name" value="sigma70-ECF"/>
    <property type="match status" value="1"/>
</dbReference>
<dbReference type="NCBIfam" id="TIGR02999">
    <property type="entry name" value="Sig-70_X6"/>
    <property type="match status" value="1"/>
</dbReference>
<dbReference type="Pfam" id="PF07638">
    <property type="entry name" value="Sigma70_ECF"/>
    <property type="match status" value="1"/>
</dbReference>
<dbReference type="PANTHER" id="PTHR43133">
    <property type="entry name" value="RNA POLYMERASE ECF-TYPE SIGMA FACTO"/>
    <property type="match status" value="1"/>
</dbReference>